<keyword evidence="2" id="KW-0342">GTP-binding</keyword>
<dbReference type="PROSITE" id="PS51721">
    <property type="entry name" value="G_CP"/>
    <property type="match status" value="1"/>
</dbReference>
<dbReference type="PANTHER" id="PTHR32120">
    <property type="entry name" value="SMALL RIBOSOMAL SUBUNIT BIOGENESIS GTPASE RSGA"/>
    <property type="match status" value="1"/>
</dbReference>
<keyword evidence="7" id="KW-1185">Reference proteome</keyword>
<dbReference type="AlphaFoldDB" id="A0A0A0KGV4"/>
<dbReference type="STRING" id="3659.A0A0A0KGV4"/>
<evidence type="ECO:0000313" key="6">
    <source>
        <dbReference type="EMBL" id="KGN47617.1"/>
    </source>
</evidence>
<dbReference type="SUPFAM" id="SSF50249">
    <property type="entry name" value="Nucleic acid-binding proteins"/>
    <property type="match status" value="1"/>
</dbReference>
<evidence type="ECO:0000256" key="3">
    <source>
        <dbReference type="SAM" id="MobiDB-lite"/>
    </source>
</evidence>
<dbReference type="InterPro" id="IPR010914">
    <property type="entry name" value="RsgA_GTPase_dom"/>
</dbReference>
<dbReference type="GO" id="GO:0000028">
    <property type="term" value="P:ribosomal small subunit assembly"/>
    <property type="evidence" value="ECO:0000318"/>
    <property type="project" value="GO_Central"/>
</dbReference>
<dbReference type="InterPro" id="IPR030378">
    <property type="entry name" value="G_CP_dom"/>
</dbReference>
<dbReference type="eggNOG" id="ENOG502QRR1">
    <property type="taxonomic scope" value="Eukaryota"/>
</dbReference>
<organism evidence="6 7">
    <name type="scientific">Cucumis sativus</name>
    <name type="common">Cucumber</name>
    <dbReference type="NCBI Taxonomy" id="3659"/>
    <lineage>
        <taxon>Eukaryota</taxon>
        <taxon>Viridiplantae</taxon>
        <taxon>Streptophyta</taxon>
        <taxon>Embryophyta</taxon>
        <taxon>Tracheophyta</taxon>
        <taxon>Spermatophyta</taxon>
        <taxon>Magnoliopsida</taxon>
        <taxon>eudicotyledons</taxon>
        <taxon>Gunneridae</taxon>
        <taxon>Pentapetalae</taxon>
        <taxon>rosids</taxon>
        <taxon>fabids</taxon>
        <taxon>Cucurbitales</taxon>
        <taxon>Cucurbitaceae</taxon>
        <taxon>Benincaseae</taxon>
        <taxon>Cucumis</taxon>
    </lineage>
</organism>
<dbReference type="NCBIfam" id="TIGR00157">
    <property type="entry name" value="ribosome small subunit-dependent GTPase A"/>
    <property type="match status" value="1"/>
</dbReference>
<protein>
    <recommendedName>
        <fullName evidence="8">EngC GTPase domain-containing protein</fullName>
    </recommendedName>
</protein>
<dbReference type="HAMAP" id="MF_01820">
    <property type="entry name" value="GTPase_RsgA"/>
    <property type="match status" value="1"/>
</dbReference>
<dbReference type="GO" id="GO:0003924">
    <property type="term" value="F:GTPase activity"/>
    <property type="evidence" value="ECO:0000318"/>
    <property type="project" value="GO_Central"/>
</dbReference>
<reference evidence="6 7" key="2">
    <citation type="journal article" date="2009" name="PLoS ONE">
        <title>An integrated genetic and cytogenetic map of the cucumber genome.</title>
        <authorList>
            <person name="Ren Y."/>
            <person name="Zhang Z."/>
            <person name="Liu J."/>
            <person name="Staub J.E."/>
            <person name="Han Y."/>
            <person name="Cheng Z."/>
            <person name="Li X."/>
            <person name="Lu J."/>
            <person name="Miao H."/>
            <person name="Kang H."/>
            <person name="Xie B."/>
            <person name="Gu X."/>
            <person name="Wang X."/>
            <person name="Du Y."/>
            <person name="Jin W."/>
            <person name="Huang S."/>
        </authorList>
    </citation>
    <scope>NUCLEOTIDE SEQUENCE [LARGE SCALE GENOMIC DNA]</scope>
    <source>
        <strain evidence="7">cv. 9930</strain>
    </source>
</reference>
<dbReference type="OMA" id="DVRYKMG"/>
<evidence type="ECO:0000313" key="7">
    <source>
        <dbReference type="Proteomes" id="UP000029981"/>
    </source>
</evidence>
<accession>A0A0A0KGV4</accession>
<name>A0A0A0KGV4_CUCSA</name>
<dbReference type="Gene3D" id="1.10.40.50">
    <property type="entry name" value="Probable gtpase engc, domain 3"/>
    <property type="match status" value="1"/>
</dbReference>
<dbReference type="InterPro" id="IPR004881">
    <property type="entry name" value="Ribosome_biogen_GTPase_RsgA"/>
</dbReference>
<dbReference type="EMBL" id="CM002927">
    <property type="protein sequence ID" value="KGN47617.1"/>
    <property type="molecule type" value="Genomic_DNA"/>
</dbReference>
<evidence type="ECO:0000256" key="2">
    <source>
        <dbReference type="ARBA" id="ARBA00023134"/>
    </source>
</evidence>
<evidence type="ECO:0000259" key="5">
    <source>
        <dbReference type="PROSITE" id="PS51721"/>
    </source>
</evidence>
<dbReference type="Proteomes" id="UP000029981">
    <property type="component" value="Chromosome 6"/>
</dbReference>
<feature type="compositionally biased region" description="Acidic residues" evidence="3">
    <location>
        <begin position="482"/>
        <end position="491"/>
    </location>
</feature>
<feature type="region of interest" description="Disordered" evidence="3">
    <location>
        <begin position="482"/>
        <end position="504"/>
    </location>
</feature>
<evidence type="ECO:0008006" key="8">
    <source>
        <dbReference type="Google" id="ProtNLM"/>
    </source>
</evidence>
<evidence type="ECO:0000259" key="4">
    <source>
        <dbReference type="PROSITE" id="PS50936"/>
    </source>
</evidence>
<dbReference type="PANTHER" id="PTHR32120:SF11">
    <property type="entry name" value="SMALL RIBOSOMAL SUBUNIT BIOGENESIS GTPASE RSGA 1, MITOCHONDRIAL-RELATED"/>
    <property type="match status" value="1"/>
</dbReference>
<gene>
    <name evidence="6" type="ORF">Csa_6G365180</name>
</gene>
<keyword evidence="1" id="KW-0547">Nucleotide-binding</keyword>
<dbReference type="SUPFAM" id="SSF52540">
    <property type="entry name" value="P-loop containing nucleoside triphosphate hydrolases"/>
    <property type="match status" value="1"/>
</dbReference>
<feature type="domain" description="CP-type G" evidence="5">
    <location>
        <begin position="183"/>
        <end position="363"/>
    </location>
</feature>
<dbReference type="InterPro" id="IPR027417">
    <property type="entry name" value="P-loop_NTPase"/>
</dbReference>
<reference evidence="6 7" key="3">
    <citation type="journal article" date="2010" name="BMC Genomics">
        <title>Transcriptome sequencing and comparative analysis of cucumber flowers with different sex types.</title>
        <authorList>
            <person name="Guo S."/>
            <person name="Zheng Y."/>
            <person name="Joung J.G."/>
            <person name="Liu S."/>
            <person name="Zhang Z."/>
            <person name="Crasta O.R."/>
            <person name="Sobral B.W."/>
            <person name="Xu Y."/>
            <person name="Huang S."/>
            <person name="Fei Z."/>
        </authorList>
    </citation>
    <scope>NUCLEOTIDE SEQUENCE [LARGE SCALE GENOMIC DNA]</scope>
    <source>
        <strain evidence="7">cv. 9930</strain>
    </source>
</reference>
<reference evidence="6 7" key="1">
    <citation type="journal article" date="2009" name="Nat. Genet.">
        <title>The genome of the cucumber, Cucumis sativus L.</title>
        <authorList>
            <person name="Huang S."/>
            <person name="Li R."/>
            <person name="Zhang Z."/>
            <person name="Li L."/>
            <person name="Gu X."/>
            <person name="Fan W."/>
            <person name="Lucas W.J."/>
            <person name="Wang X."/>
            <person name="Xie B."/>
            <person name="Ni P."/>
            <person name="Ren Y."/>
            <person name="Zhu H."/>
            <person name="Li J."/>
            <person name="Lin K."/>
            <person name="Jin W."/>
            <person name="Fei Z."/>
            <person name="Li G."/>
            <person name="Staub J."/>
            <person name="Kilian A."/>
            <person name="van der Vossen E.A."/>
            <person name="Wu Y."/>
            <person name="Guo J."/>
            <person name="He J."/>
            <person name="Jia Z."/>
            <person name="Ren Y."/>
            <person name="Tian G."/>
            <person name="Lu Y."/>
            <person name="Ruan J."/>
            <person name="Qian W."/>
            <person name="Wang M."/>
            <person name="Huang Q."/>
            <person name="Li B."/>
            <person name="Xuan Z."/>
            <person name="Cao J."/>
            <person name="Asan"/>
            <person name="Wu Z."/>
            <person name="Zhang J."/>
            <person name="Cai Q."/>
            <person name="Bai Y."/>
            <person name="Zhao B."/>
            <person name="Han Y."/>
            <person name="Li Y."/>
            <person name="Li X."/>
            <person name="Wang S."/>
            <person name="Shi Q."/>
            <person name="Liu S."/>
            <person name="Cho W.K."/>
            <person name="Kim J.Y."/>
            <person name="Xu Y."/>
            <person name="Heller-Uszynska K."/>
            <person name="Miao H."/>
            <person name="Cheng Z."/>
            <person name="Zhang S."/>
            <person name="Wu J."/>
            <person name="Yang Y."/>
            <person name="Kang H."/>
            <person name="Li M."/>
            <person name="Liang H."/>
            <person name="Ren X."/>
            <person name="Shi Z."/>
            <person name="Wen M."/>
            <person name="Jian M."/>
            <person name="Yang H."/>
            <person name="Zhang G."/>
            <person name="Yang Z."/>
            <person name="Chen R."/>
            <person name="Liu S."/>
            <person name="Li J."/>
            <person name="Ma L."/>
            <person name="Liu H."/>
            <person name="Zhou Y."/>
            <person name="Zhao J."/>
            <person name="Fang X."/>
            <person name="Li G."/>
            <person name="Fang L."/>
            <person name="Li Y."/>
            <person name="Liu D."/>
            <person name="Zheng H."/>
            <person name="Zhang Y."/>
            <person name="Qin N."/>
            <person name="Li Z."/>
            <person name="Yang G."/>
            <person name="Yang S."/>
            <person name="Bolund L."/>
            <person name="Kristiansen K."/>
            <person name="Zheng H."/>
            <person name="Li S."/>
            <person name="Zhang X."/>
            <person name="Yang H."/>
            <person name="Wang J."/>
            <person name="Sun R."/>
            <person name="Zhang B."/>
            <person name="Jiang S."/>
            <person name="Wang J."/>
            <person name="Du Y."/>
            <person name="Li S."/>
        </authorList>
    </citation>
    <scope>NUCLEOTIDE SEQUENCE [LARGE SCALE GENOMIC DNA]</scope>
    <source>
        <strain evidence="7">cv. 9930</strain>
    </source>
</reference>
<dbReference type="OrthoDB" id="442158at2759"/>
<dbReference type="Gene3D" id="3.40.50.300">
    <property type="entry name" value="P-loop containing nucleotide triphosphate hydrolases"/>
    <property type="match status" value="1"/>
</dbReference>
<feature type="compositionally biased region" description="Basic and acidic residues" evidence="3">
    <location>
        <begin position="120"/>
        <end position="132"/>
    </location>
</feature>
<dbReference type="GO" id="GO:0005525">
    <property type="term" value="F:GTP binding"/>
    <property type="evidence" value="ECO:0007669"/>
    <property type="project" value="UniProtKB-KW"/>
</dbReference>
<evidence type="ECO:0000256" key="1">
    <source>
        <dbReference type="ARBA" id="ARBA00022741"/>
    </source>
</evidence>
<feature type="domain" description="EngC GTPase" evidence="4">
    <location>
        <begin position="192"/>
        <end position="361"/>
    </location>
</feature>
<dbReference type="Gramene" id="KGN47617">
    <property type="protein sequence ID" value="KGN47617"/>
    <property type="gene ID" value="Csa_6G365180"/>
</dbReference>
<proteinExistence type="inferred from homology"/>
<dbReference type="GO" id="GO:0019843">
    <property type="term" value="F:rRNA binding"/>
    <property type="evidence" value="ECO:0000318"/>
    <property type="project" value="GO_Central"/>
</dbReference>
<reference evidence="6 7" key="4">
    <citation type="journal article" date="2011" name="BMC Genomics">
        <title>RNA-Seq improves annotation of protein-coding genes in the cucumber genome.</title>
        <authorList>
            <person name="Li Z."/>
            <person name="Zhang Z."/>
            <person name="Yan P."/>
            <person name="Huang S."/>
            <person name="Fei Z."/>
            <person name="Lin K."/>
        </authorList>
    </citation>
    <scope>NUCLEOTIDE SEQUENCE [LARGE SCALE GENOMIC DNA]</scope>
    <source>
        <strain evidence="7">cv. 9930</strain>
    </source>
</reference>
<dbReference type="CDD" id="cd01854">
    <property type="entry name" value="YjeQ_EngC"/>
    <property type="match status" value="1"/>
</dbReference>
<dbReference type="PROSITE" id="PS50936">
    <property type="entry name" value="ENGC_GTPASE"/>
    <property type="match status" value="1"/>
</dbReference>
<dbReference type="InterPro" id="IPR012340">
    <property type="entry name" value="NA-bd_OB-fold"/>
</dbReference>
<feature type="region of interest" description="Disordered" evidence="3">
    <location>
        <begin position="112"/>
        <end position="132"/>
    </location>
</feature>
<dbReference type="Pfam" id="PF03193">
    <property type="entry name" value="RsgA_GTPase"/>
    <property type="match status" value="1"/>
</dbReference>
<dbReference type="KEGG" id="csv:101206221"/>
<sequence>MAIASISMLRHHTAAIAATSSIPVFGNVLRRVFNFRCFSIVAKQHNPNNVSNKPPPSKNLLRAKHTFKDYSSLAPVLSPQDNPPLSESQAIGTVAAAQANFMRVIVQTLPSQFSQSPNDDLERSGSLEDDSSKSSMLGVELLCVVKAVLKKIKRRVLVGDKVVVGSIDWVDRRGMIENVFQRSSEILDPPVANVDHLLVLFSMDQPRLEPFTLTRFLVEAESTGIPLTLGLNKLELVDEETLVSWKSRLRSWGYDPLFCSVQTGAGLDSLAFILRDQTTVIVGPSGVGKSSLINALRNSNRATDASDTDNWFDPILGSKWFEEQRVAEVSTRSGRGKHTTRHVSLLPLSGGGYLADTPGFNQPSLMKITKQSLAQAFPEIQKMLHASEPAKCSFNDCLHLGEPGCVIKGDWERYQYYFQLLDEIRIREEFQLRTFGTKREGDVRIKVGEMGVKQAEPRLELKKHRRQSRKRVNQSILDELDELEDEDDLEETNPILRAMKNENQ</sequence>